<evidence type="ECO:0000256" key="2">
    <source>
        <dbReference type="ARBA" id="ARBA00022490"/>
    </source>
</evidence>
<dbReference type="EMBL" id="HBUF01040356">
    <property type="protein sequence ID" value="CAG6617942.1"/>
    <property type="molecule type" value="Transcribed_RNA"/>
</dbReference>
<dbReference type="GO" id="GO:0015630">
    <property type="term" value="C:microtubule cytoskeleton"/>
    <property type="evidence" value="ECO:0007669"/>
    <property type="project" value="TreeGrafter"/>
</dbReference>
<protein>
    <submittedName>
        <fullName evidence="8">Tubulin glycylase 3A</fullName>
    </submittedName>
</protein>
<name>A0A8D8PYH8_9HEMI</name>
<keyword evidence="3" id="KW-0436">Ligase</keyword>
<organism evidence="8">
    <name type="scientific">Cacopsylla melanoneura</name>
    <dbReference type="NCBI Taxonomy" id="428564"/>
    <lineage>
        <taxon>Eukaryota</taxon>
        <taxon>Metazoa</taxon>
        <taxon>Ecdysozoa</taxon>
        <taxon>Arthropoda</taxon>
        <taxon>Hexapoda</taxon>
        <taxon>Insecta</taxon>
        <taxon>Pterygota</taxon>
        <taxon>Neoptera</taxon>
        <taxon>Paraneoptera</taxon>
        <taxon>Hemiptera</taxon>
        <taxon>Sternorrhyncha</taxon>
        <taxon>Psylloidea</taxon>
        <taxon>Psyllidae</taxon>
        <taxon>Psyllinae</taxon>
        <taxon>Cacopsylla</taxon>
    </lineage>
</organism>
<feature type="region of interest" description="Disordered" evidence="7">
    <location>
        <begin position="51"/>
        <end position="71"/>
    </location>
</feature>
<feature type="compositionally biased region" description="Basic residues" evidence="7">
    <location>
        <begin position="1112"/>
        <end position="1127"/>
    </location>
</feature>
<reference evidence="8" key="1">
    <citation type="submission" date="2021-05" db="EMBL/GenBank/DDBJ databases">
        <authorList>
            <person name="Alioto T."/>
            <person name="Alioto T."/>
            <person name="Gomez Garrido J."/>
        </authorList>
    </citation>
    <scope>NUCLEOTIDE SEQUENCE</scope>
</reference>
<comment type="subcellular location">
    <subcellularLocation>
        <location evidence="1">Cytoplasm</location>
        <location evidence="1">Cytoskeleton</location>
    </subcellularLocation>
</comment>
<dbReference type="GO" id="GO:0003341">
    <property type="term" value="P:cilium movement"/>
    <property type="evidence" value="ECO:0007669"/>
    <property type="project" value="TreeGrafter"/>
</dbReference>
<keyword evidence="4" id="KW-0547">Nucleotide-binding</keyword>
<evidence type="ECO:0000256" key="4">
    <source>
        <dbReference type="ARBA" id="ARBA00022741"/>
    </source>
</evidence>
<feature type="region of interest" description="Disordered" evidence="7">
    <location>
        <begin position="1250"/>
        <end position="1298"/>
    </location>
</feature>
<dbReference type="FunFam" id="3.30.470.20:FF:000032">
    <property type="entry name" value="tubulin monoglycylase TTLL3 isoform X2"/>
    <property type="match status" value="1"/>
</dbReference>
<feature type="compositionally biased region" description="Low complexity" evidence="7">
    <location>
        <begin position="1278"/>
        <end position="1293"/>
    </location>
</feature>
<proteinExistence type="predicted"/>
<feature type="region of interest" description="Disordered" evidence="7">
    <location>
        <begin position="1107"/>
        <end position="1127"/>
    </location>
</feature>
<feature type="compositionally biased region" description="Basic and acidic residues" evidence="7">
    <location>
        <begin position="151"/>
        <end position="171"/>
    </location>
</feature>
<evidence type="ECO:0000256" key="6">
    <source>
        <dbReference type="ARBA" id="ARBA00023212"/>
    </source>
</evidence>
<keyword evidence="2" id="KW-0963">Cytoplasm</keyword>
<dbReference type="Gene3D" id="3.30.470.20">
    <property type="entry name" value="ATP-grasp fold, B domain"/>
    <property type="match status" value="1"/>
</dbReference>
<evidence type="ECO:0000256" key="1">
    <source>
        <dbReference type="ARBA" id="ARBA00004245"/>
    </source>
</evidence>
<feature type="compositionally biased region" description="Basic and acidic residues" evidence="7">
    <location>
        <begin position="62"/>
        <end position="71"/>
    </location>
</feature>
<keyword evidence="5" id="KW-0067">ATP-binding</keyword>
<evidence type="ECO:0000256" key="7">
    <source>
        <dbReference type="SAM" id="MobiDB-lite"/>
    </source>
</evidence>
<feature type="region of interest" description="Disordered" evidence="7">
    <location>
        <begin position="908"/>
        <end position="952"/>
    </location>
</feature>
<dbReference type="GO" id="GO:0070736">
    <property type="term" value="F:protein-glycine ligase activity, initiating"/>
    <property type="evidence" value="ECO:0007669"/>
    <property type="project" value="TreeGrafter"/>
</dbReference>
<dbReference type="PROSITE" id="PS51221">
    <property type="entry name" value="TTL"/>
    <property type="match status" value="1"/>
</dbReference>
<dbReference type="GO" id="GO:0005524">
    <property type="term" value="F:ATP binding"/>
    <property type="evidence" value="ECO:0007669"/>
    <property type="project" value="UniProtKB-KW"/>
</dbReference>
<evidence type="ECO:0000256" key="5">
    <source>
        <dbReference type="ARBA" id="ARBA00022840"/>
    </source>
</evidence>
<dbReference type="GO" id="GO:0005930">
    <property type="term" value="C:axoneme"/>
    <property type="evidence" value="ECO:0007669"/>
    <property type="project" value="TreeGrafter"/>
</dbReference>
<dbReference type="InterPro" id="IPR004344">
    <property type="entry name" value="TTL/TTLL_fam"/>
</dbReference>
<sequence length="1328" mass="152589">MPETKSENLDDKEDKKSLLSIDINNNDCEDENEEIKEEELLLAFRFTTSDYVISTPDDDDEDRRNKTEDIIERQTLTNKNLETVTLTNENQSQLSLPNHSCVLDEERSSKVPNTNKRCQKPKDTHLSHQNQLNSNKSHKSSLEENTSFSDNSDHEQKETKSNASGNEKELFGDDDPFDQTNQYDSEDDQPIRRVVKTRRNKPKNNDSNSPRELVKRSRTPNSILKGSQKHRPKPKSAITVLECTNGDTETLDNLLQTSPSKILETPRKKKYKQPESALMPQSPRTLAGMLASPRSIPYALTSLSRSNSDNCLFGKTKNKLSAKDILFNKKLKYLKSLVETAIKSRKTFTVLGHFPNIREAFRARGWLEKYHDIREEYPRPSNDSKDEHMVSRMLRDAQVNFLWTMRGDTLDWKRISKNTLVSRFPRAYFTTKVGLCSHLQHMHWFSEAVHFPRCHNISSPDDLTELCTDFRLTACLSLLRYVVYGIDSTKLNFFHEDGKVPLCAVEFASRRCAEFLSCQMHEDIDLPSQVKIWDHQWDQFLTWYYQIVHNGESFVKANKGQIHAIYQCSKHTVEHAKKFWPQMHLDGFRNLWIVKPGAKSRGRGIQVMHKLEDIVQKITATNTNDPRFVVQKYIERPLLIYNTKFDIRQWFLVTSAYPLTVWMYKESYLRFCSQNYSLVNMHESVHLSNNAIQCKYQNGTRHRHLPDENMWDCYSFQAYLRTMGVADVWHKVIYPGMKDGIVGSLLASQDSFDHRRNCFELYGADFMLAQNFAPWLIEINSGPCMAASTSVTARLCAQVLEDVIKVVVDRREDKNADTGMFELVYKQTISPSQPYMGQNLTLRGFKMLPDLSPKLARKSAKYWSKSAKRERERAKLVKQESQTFSFNDCTSEVYEMISKLQVQLMMGRRSSEIEQDDEVMNGKEEPNKQTVSVSVQDTSQPTPSPSPICQDSIELQPEKPDQYTTSLDKVINIINNNYRAAFSGKDKNENVNGNKEQTKNIKTRVEENRNEKAVKGANTEINKAHKQTKNLTISETSNGSVEGNATEIVENKIEINKDETSCDNADDTMDDDDESFKIELDENLDVFTDIPEINEDLEKGFEYFQSETSKNTTKKSKDKSKKCKKRKKMDENLELLNEWKTKVSETRKNCKDIVNNLKLKTNLMKSKNNKYEIDWNNEMITNGSQSVKKLNLPSETKKENVKTLPVVREVVKMQKLVHSAKPVTVPYCKSPPLINSPIHFRKSPTHVTRSATFTKSPSPKCVSPNQNCSNHSPLGNKSPLSSPHSSPRNSSGSIFPHIKPNIKSPENLFAVGMSLKCFNSNKDQMITA</sequence>
<accession>A0A8D8PYH8</accession>
<dbReference type="PANTHER" id="PTHR45870:SF2">
    <property type="entry name" value="TUBULIN MONOGLYCYLASE TTLL3"/>
    <property type="match status" value="1"/>
</dbReference>
<dbReference type="Pfam" id="PF03133">
    <property type="entry name" value="TTL"/>
    <property type="match status" value="1"/>
</dbReference>
<dbReference type="PANTHER" id="PTHR45870">
    <property type="entry name" value="TUBULIN MONOGLYCYLASE TTLL3"/>
    <property type="match status" value="1"/>
</dbReference>
<dbReference type="EMBL" id="HBUF01040358">
    <property type="protein sequence ID" value="CAG6617948.1"/>
    <property type="molecule type" value="Transcribed_RNA"/>
</dbReference>
<feature type="compositionally biased region" description="Polar residues" evidence="7">
    <location>
        <begin position="1250"/>
        <end position="1275"/>
    </location>
</feature>
<feature type="compositionally biased region" description="Basic residues" evidence="7">
    <location>
        <begin position="193"/>
        <end position="202"/>
    </location>
</feature>
<dbReference type="SUPFAM" id="SSF56059">
    <property type="entry name" value="Glutathione synthetase ATP-binding domain-like"/>
    <property type="match status" value="1"/>
</dbReference>
<keyword evidence="6" id="KW-0206">Cytoskeleton</keyword>
<evidence type="ECO:0000313" key="8">
    <source>
        <dbReference type="EMBL" id="CAG6617948.1"/>
    </source>
</evidence>
<dbReference type="GO" id="GO:0060271">
    <property type="term" value="P:cilium assembly"/>
    <property type="evidence" value="ECO:0007669"/>
    <property type="project" value="TreeGrafter"/>
</dbReference>
<feature type="region of interest" description="Disordered" evidence="7">
    <location>
        <begin position="97"/>
        <end position="237"/>
    </location>
</feature>
<dbReference type="InterPro" id="IPR051437">
    <property type="entry name" value="TTLL_monoglycylase"/>
</dbReference>
<evidence type="ECO:0000256" key="3">
    <source>
        <dbReference type="ARBA" id="ARBA00022598"/>
    </source>
</evidence>